<dbReference type="CDD" id="cd18808">
    <property type="entry name" value="SF1_C_Upf1"/>
    <property type="match status" value="1"/>
</dbReference>
<evidence type="ECO:0000256" key="1">
    <source>
        <dbReference type="ARBA" id="ARBA00022806"/>
    </source>
</evidence>
<protein>
    <recommendedName>
        <fullName evidence="8">P-loop containing nucleoside triphosphate hydrolase protein</fullName>
    </recommendedName>
</protein>
<comment type="caution">
    <text evidence="6">The sequence shown here is derived from an EMBL/GenBank/DDBJ whole genome shotgun (WGS) entry which is preliminary data.</text>
</comment>
<dbReference type="EMBL" id="JAWDJX010000021">
    <property type="protein sequence ID" value="KAK3052259.1"/>
    <property type="molecule type" value="Genomic_DNA"/>
</dbReference>
<evidence type="ECO:0000259" key="3">
    <source>
        <dbReference type="Pfam" id="PF13086"/>
    </source>
</evidence>
<dbReference type="PANTHER" id="PTHR10887:SF341">
    <property type="entry name" value="NFX1-TYPE ZINC FINGER-CONTAINING PROTEIN 1"/>
    <property type="match status" value="1"/>
</dbReference>
<evidence type="ECO:0000259" key="5">
    <source>
        <dbReference type="Pfam" id="PF25396"/>
    </source>
</evidence>
<accession>A0AAJ0DKZ9</accession>
<feature type="domain" description="ZNFX1" evidence="5">
    <location>
        <begin position="133"/>
        <end position="237"/>
    </location>
</feature>
<keyword evidence="1" id="KW-0378">Hydrolase</keyword>
<keyword evidence="1" id="KW-0547">Nucleotide-binding</keyword>
<dbReference type="GO" id="GO:0031048">
    <property type="term" value="P:regulatory ncRNA-mediated heterochromatin formation"/>
    <property type="evidence" value="ECO:0007669"/>
    <property type="project" value="TreeGrafter"/>
</dbReference>
<gene>
    <name evidence="6" type="ORF">LTR09_006469</name>
</gene>
<keyword evidence="1" id="KW-0347">Helicase</keyword>
<feature type="region of interest" description="Disordered" evidence="2">
    <location>
        <begin position="1067"/>
        <end position="1093"/>
    </location>
</feature>
<dbReference type="InterPro" id="IPR041679">
    <property type="entry name" value="DNA2/NAM7-like_C"/>
</dbReference>
<dbReference type="InterPro" id="IPR047187">
    <property type="entry name" value="SF1_C_Upf1"/>
</dbReference>
<evidence type="ECO:0000256" key="2">
    <source>
        <dbReference type="SAM" id="MobiDB-lite"/>
    </source>
</evidence>
<evidence type="ECO:0000313" key="6">
    <source>
        <dbReference type="EMBL" id="KAK3052259.1"/>
    </source>
</evidence>
<dbReference type="InterPro" id="IPR045055">
    <property type="entry name" value="DNA2/NAM7-like"/>
</dbReference>
<dbReference type="GO" id="GO:0004386">
    <property type="term" value="F:helicase activity"/>
    <property type="evidence" value="ECO:0007669"/>
    <property type="project" value="InterPro"/>
</dbReference>
<keyword evidence="7" id="KW-1185">Reference proteome</keyword>
<dbReference type="Proteomes" id="UP001271007">
    <property type="component" value="Unassembled WGS sequence"/>
</dbReference>
<dbReference type="InterPro" id="IPR041677">
    <property type="entry name" value="DNA2/NAM7_AAA_11"/>
</dbReference>
<evidence type="ECO:0000259" key="4">
    <source>
        <dbReference type="Pfam" id="PF13087"/>
    </source>
</evidence>
<evidence type="ECO:0000313" key="7">
    <source>
        <dbReference type="Proteomes" id="UP001271007"/>
    </source>
</evidence>
<dbReference type="PANTHER" id="PTHR10887">
    <property type="entry name" value="DNA2/NAM7 HELICASE FAMILY"/>
    <property type="match status" value="1"/>
</dbReference>
<feature type="domain" description="DNA2/NAM7 helicase-like C-terminal" evidence="4">
    <location>
        <begin position="708"/>
        <end position="896"/>
    </location>
</feature>
<dbReference type="SUPFAM" id="SSF52540">
    <property type="entry name" value="P-loop containing nucleoside triphosphate hydrolases"/>
    <property type="match status" value="1"/>
</dbReference>
<dbReference type="Gene3D" id="3.40.50.300">
    <property type="entry name" value="P-loop containing nucleotide triphosphate hydrolases"/>
    <property type="match status" value="3"/>
</dbReference>
<feature type="compositionally biased region" description="Basic and acidic residues" evidence="2">
    <location>
        <begin position="1076"/>
        <end position="1085"/>
    </location>
</feature>
<dbReference type="Pfam" id="PF25396">
    <property type="entry name" value="ZNFX1"/>
    <property type="match status" value="1"/>
</dbReference>
<dbReference type="InterPro" id="IPR027417">
    <property type="entry name" value="P-loop_NTPase"/>
</dbReference>
<dbReference type="AlphaFoldDB" id="A0AAJ0DKZ9"/>
<dbReference type="CDD" id="cd06008">
    <property type="entry name" value="NF-X1-zinc-finger"/>
    <property type="match status" value="1"/>
</dbReference>
<sequence>MNEHLNERFGRSRRGAARPTEQVEVWIMPPQLNENIRKYYDDAKKPIEGGSWLRLPEIPTASELLDIDTGNGSNSSSKVEIATNKPKGAWASKEEYLSANYELLREDAIRPLREAVQQVKITPQAEEAALNGSIGIYEKVHICSIKCSPRGIAIRVTFSLFRTGKKILWEQSKRLITGGLVVLTPANDRFKTKAIVATVAARPLEGLRLNPPEIDLFIARPEESEIDPAQEFWMIEQRGSMYEADKHTLLALQRMMREPFPFQEHVVSVRAQVPPPAYVQEKPVMDMSAVLTNNKHETYDNVNVLRGWPTQPHSELDASQLAALQRVLTKQFAIIHGPPGTGKTHISVQAIKVMLNNRREDDPPIIIACQTNHAVDQLLNHIAQFEPDFIRLGGRSKDRGVVKARTLYEVRKLSTENPLAGSLGPQARKKMKDMVKEFAILLSPLKADKQPLIVPLLVHSGIITEQQADSLVAGASQWVQSTVDSQTEALSPFKIWLSKQLIAVPPKQEPEDFGFDFEEADLEFEQLKDLEAENDNKDDGDLDDLAGQSFPIADNFTCRETPGVTDVKLQQALKQQDMWKIPEAMRPAVYRHLQTEMKNLILAEFRIKSKKYDQLAEQRRIGSFEEHERLLKKQKIIGMTTTGLSKYRGLLAALKPKIALIEEAAEVLEAPVVVACLPTLQHLILVGDHKQLRPHCNVKQHEDEPYFLNVSMFERLINNHIEYDVLSKQRRMIPEIRRVLYPIYKNIIKDHASVLDVAKRPPVPGMGGVNSWFFTHHWPEQRDTRSSAYNPLEADMIVGFVKYLVFNGMTTDKITVLTFYNGQRKKLVSELRKDVDLTGQIFNVVTVDSYQGEENDVVILSLVRSNDKNQVGFLNVDNRVCVALSRAKRGFYIFGDGELLYKPEFKTWKKVIGIMANQEGPKADRLQIEPVSRLGESLPVRCKNHNQLTEIRDAGDWTNIKGGCERKCDGQLPCGHNCTLTCHPFSHERVICFEPCGKSLNCCGRPCKAECGKTRVCKTCQLERMQGETPSDRSEGFSEVVRHAKQSSVDSWNEFVKTEVPRYHAEVDSINSSRRTSPEKEDQKHATSLVDLTTQDMMKQLSFGSTGTADTSPPPTRNTSPTVLVAEKARMGSNGRLKYKETVTAKEVVVPEVCERDWSKEGSLLD</sequence>
<dbReference type="GO" id="GO:0031380">
    <property type="term" value="C:nuclear RNA-directed RNA polymerase complex"/>
    <property type="evidence" value="ECO:0007669"/>
    <property type="project" value="TreeGrafter"/>
</dbReference>
<dbReference type="FunFam" id="3.40.50.300:FF:001366">
    <property type="entry name" value="ATP binding protein, putative"/>
    <property type="match status" value="1"/>
</dbReference>
<dbReference type="Pfam" id="PF13086">
    <property type="entry name" value="AAA_11"/>
    <property type="match status" value="1"/>
</dbReference>
<evidence type="ECO:0008006" key="8">
    <source>
        <dbReference type="Google" id="ProtNLM"/>
    </source>
</evidence>
<dbReference type="InterPro" id="IPR057373">
    <property type="entry name" value="ZNFX1"/>
</dbReference>
<proteinExistence type="predicted"/>
<organism evidence="6 7">
    <name type="scientific">Extremus antarcticus</name>
    <dbReference type="NCBI Taxonomy" id="702011"/>
    <lineage>
        <taxon>Eukaryota</taxon>
        <taxon>Fungi</taxon>
        <taxon>Dikarya</taxon>
        <taxon>Ascomycota</taxon>
        <taxon>Pezizomycotina</taxon>
        <taxon>Dothideomycetes</taxon>
        <taxon>Dothideomycetidae</taxon>
        <taxon>Mycosphaerellales</taxon>
        <taxon>Extremaceae</taxon>
        <taxon>Extremus</taxon>
    </lineage>
</organism>
<name>A0AAJ0DKZ9_9PEZI</name>
<reference evidence="6" key="1">
    <citation type="submission" date="2023-04" db="EMBL/GenBank/DDBJ databases">
        <title>Black Yeasts Isolated from many extreme environments.</title>
        <authorList>
            <person name="Coleine C."/>
            <person name="Stajich J.E."/>
            <person name="Selbmann L."/>
        </authorList>
    </citation>
    <scope>NUCLEOTIDE SEQUENCE</scope>
    <source>
        <strain evidence="6">CCFEE 5312</strain>
    </source>
</reference>
<feature type="region of interest" description="Disordered" evidence="2">
    <location>
        <begin position="1103"/>
        <end position="1122"/>
    </location>
</feature>
<feature type="domain" description="DNA2/NAM7 helicase helicase" evidence="3">
    <location>
        <begin position="316"/>
        <end position="695"/>
    </location>
</feature>
<dbReference type="Pfam" id="PF13087">
    <property type="entry name" value="AAA_12"/>
    <property type="match status" value="1"/>
</dbReference>
<keyword evidence="1" id="KW-0067">ATP-binding</keyword>